<feature type="domain" description="Iron-binding zinc finger CDGSH type" evidence="6">
    <location>
        <begin position="135"/>
        <end position="170"/>
    </location>
</feature>
<reference evidence="8" key="1">
    <citation type="submission" date="2025-08" db="UniProtKB">
        <authorList>
            <consortium name="RefSeq"/>
        </authorList>
    </citation>
    <scope>IDENTIFICATION</scope>
</reference>
<dbReference type="InterPro" id="IPR018967">
    <property type="entry name" value="FeS-contain_CDGSH-typ"/>
</dbReference>
<feature type="domain" description="Iron-binding zinc finger CDGSH type" evidence="6">
    <location>
        <begin position="97"/>
        <end position="132"/>
    </location>
</feature>
<comment type="cofactor">
    <cofactor evidence="5">
        <name>[2Fe-2S] cluster</name>
        <dbReference type="ChEBI" id="CHEBI:190135"/>
    </cofactor>
</comment>
<evidence type="ECO:0000256" key="4">
    <source>
        <dbReference type="ARBA" id="ARBA00023014"/>
    </source>
</evidence>
<gene>
    <name evidence="8" type="primary">LOC106814804</name>
</gene>
<evidence type="ECO:0000313" key="7">
    <source>
        <dbReference type="Proteomes" id="UP000695022"/>
    </source>
</evidence>
<proteinExistence type="predicted"/>
<dbReference type="SMART" id="SM00704">
    <property type="entry name" value="ZnF_CDGSH"/>
    <property type="match status" value="2"/>
</dbReference>
<keyword evidence="2" id="KW-0479">Metal-binding</keyword>
<keyword evidence="1" id="KW-0001">2Fe-2S</keyword>
<dbReference type="PANTHER" id="PTHR46491:SF3">
    <property type="entry name" value="CDGSH IRON-SULFUR DOMAIN-CONTAINING PROTEIN 3, MITOCHONDRIAL"/>
    <property type="match status" value="1"/>
</dbReference>
<keyword evidence="4" id="KW-0411">Iron-sulfur</keyword>
<dbReference type="GeneID" id="106814804"/>
<keyword evidence="3" id="KW-0408">Iron</keyword>
<dbReference type="PANTHER" id="PTHR46491">
    <property type="entry name" value="CDGSH IRON SULFUR DOMAIN PROTEIN HOMOLOG"/>
    <property type="match status" value="1"/>
</dbReference>
<organism evidence="7 8">
    <name type="scientific">Priapulus caudatus</name>
    <name type="common">Priapulid worm</name>
    <dbReference type="NCBI Taxonomy" id="37621"/>
    <lineage>
        <taxon>Eukaryota</taxon>
        <taxon>Metazoa</taxon>
        <taxon>Ecdysozoa</taxon>
        <taxon>Scalidophora</taxon>
        <taxon>Priapulida</taxon>
        <taxon>Priapulimorpha</taxon>
        <taxon>Priapulimorphida</taxon>
        <taxon>Priapulidae</taxon>
        <taxon>Priapulus</taxon>
    </lineage>
</organism>
<evidence type="ECO:0000313" key="8">
    <source>
        <dbReference type="RefSeq" id="XP_014674643.1"/>
    </source>
</evidence>
<keyword evidence="7" id="KW-1185">Reference proteome</keyword>
<sequence length="174" mass="19975">MALAMSFRFLRYQRGFNTGSLSQVRMSTKPEDYFTAKYIPEKGKTYDKKPFKMMLHPGKTYTWCMCGYSHSQVRHCTTAGSDNPVTEKKGVIAGIKPIKLHIDANKRYSWCACGLSEKQPLCDGMHKIMKSELKPVRFTLDEAKEVWLCNCKQTNKRPYCDGTHKHPDIQAAVR</sequence>
<evidence type="ECO:0000259" key="6">
    <source>
        <dbReference type="SMART" id="SM00704"/>
    </source>
</evidence>
<accession>A0ABM1ER22</accession>
<evidence type="ECO:0000256" key="5">
    <source>
        <dbReference type="ARBA" id="ARBA00034078"/>
    </source>
</evidence>
<evidence type="ECO:0000256" key="2">
    <source>
        <dbReference type="ARBA" id="ARBA00022723"/>
    </source>
</evidence>
<dbReference type="InterPro" id="IPR042216">
    <property type="entry name" value="MitoNEET_CISD"/>
</dbReference>
<evidence type="ECO:0000256" key="1">
    <source>
        <dbReference type="ARBA" id="ARBA00022714"/>
    </source>
</evidence>
<name>A0ABM1ER22_PRICU</name>
<dbReference type="Proteomes" id="UP000695022">
    <property type="component" value="Unplaced"/>
</dbReference>
<evidence type="ECO:0000256" key="3">
    <source>
        <dbReference type="ARBA" id="ARBA00023004"/>
    </source>
</evidence>
<protein>
    <submittedName>
        <fullName evidence="8">CDGSH iron-sulfur domain-containing protein 3, mitochondrial-like</fullName>
    </submittedName>
</protein>
<dbReference type="Gene3D" id="3.40.5.90">
    <property type="entry name" value="CDGSH iron-sulfur domain, mitoNEET-type"/>
    <property type="match status" value="2"/>
</dbReference>
<dbReference type="RefSeq" id="XP_014674643.1">
    <property type="nucleotide sequence ID" value="XM_014819157.1"/>
</dbReference>
<dbReference type="Pfam" id="PF09360">
    <property type="entry name" value="zf-CDGSH"/>
    <property type="match status" value="2"/>
</dbReference>
<dbReference type="InterPro" id="IPR052950">
    <property type="entry name" value="CISD"/>
</dbReference>